<dbReference type="AlphaFoldDB" id="A0A922F766"/>
<evidence type="ECO:0000313" key="6">
    <source>
        <dbReference type="Proteomes" id="UP000811246"/>
    </source>
</evidence>
<name>A0A922F766_CARIL</name>
<protein>
    <recommendedName>
        <fullName evidence="4">Gnk2-homologous domain-containing protein</fullName>
    </recommendedName>
</protein>
<proteinExistence type="predicted"/>
<keyword evidence="1" id="KW-0732">Signal</keyword>
<dbReference type="EMBL" id="CM031828">
    <property type="protein sequence ID" value="KAG6717313.1"/>
    <property type="molecule type" value="Genomic_DNA"/>
</dbReference>
<comment type="caution">
    <text evidence="5">The sequence shown here is derived from an EMBL/GenBank/DDBJ whole genome shotgun (WGS) entry which is preliminary data.</text>
</comment>
<dbReference type="PANTHER" id="PTHR32411">
    <property type="entry name" value="CYSTEINE-RICH REPEAT SECRETORY PROTEIN 38-RELATED"/>
    <property type="match status" value="1"/>
</dbReference>
<reference evidence="5" key="1">
    <citation type="submission" date="2021-01" db="EMBL/GenBank/DDBJ databases">
        <authorList>
            <person name="Lovell J.T."/>
            <person name="Bentley N."/>
            <person name="Bhattarai G."/>
            <person name="Jenkins J.W."/>
            <person name="Sreedasyam A."/>
            <person name="Alarcon Y."/>
            <person name="Bock C."/>
            <person name="Boston L."/>
            <person name="Carlson J."/>
            <person name="Cervantes K."/>
            <person name="Clermont K."/>
            <person name="Krom N."/>
            <person name="Kubenka K."/>
            <person name="Mamidi S."/>
            <person name="Mattison C."/>
            <person name="Monteros M."/>
            <person name="Pisani C."/>
            <person name="Plott C."/>
            <person name="Rajasekar S."/>
            <person name="Rhein H.S."/>
            <person name="Rohla C."/>
            <person name="Song M."/>
            <person name="Hilaire R.S."/>
            <person name="Shu S."/>
            <person name="Wells L."/>
            <person name="Wang X."/>
            <person name="Webber J."/>
            <person name="Heerema R.J."/>
            <person name="Klein P."/>
            <person name="Conner P."/>
            <person name="Grauke L."/>
            <person name="Grimwood J."/>
            <person name="Schmutz J."/>
            <person name="Randall J.J."/>
        </authorList>
    </citation>
    <scope>NUCLEOTIDE SEQUENCE</scope>
    <source>
        <tissue evidence="5">Leaf</tissue>
    </source>
</reference>
<evidence type="ECO:0000259" key="4">
    <source>
        <dbReference type="PROSITE" id="PS51473"/>
    </source>
</evidence>
<dbReference type="Proteomes" id="UP000811246">
    <property type="component" value="Chromosome 4"/>
</dbReference>
<feature type="domain" description="Gnk2-homologous" evidence="4">
    <location>
        <begin position="5"/>
        <end position="112"/>
    </location>
</feature>
<dbReference type="InterPro" id="IPR002902">
    <property type="entry name" value="GNK2"/>
</dbReference>
<dbReference type="PANTHER" id="PTHR32411:SF43">
    <property type="entry name" value="CYSTEINE-RICH REPEAT SECRETORY PROTEIN 38"/>
    <property type="match status" value="1"/>
</dbReference>
<organism evidence="5 6">
    <name type="scientific">Carya illinoinensis</name>
    <name type="common">Pecan</name>
    <dbReference type="NCBI Taxonomy" id="32201"/>
    <lineage>
        <taxon>Eukaryota</taxon>
        <taxon>Viridiplantae</taxon>
        <taxon>Streptophyta</taxon>
        <taxon>Embryophyta</taxon>
        <taxon>Tracheophyta</taxon>
        <taxon>Spermatophyta</taxon>
        <taxon>Magnoliopsida</taxon>
        <taxon>eudicotyledons</taxon>
        <taxon>Gunneridae</taxon>
        <taxon>Pentapetalae</taxon>
        <taxon>rosids</taxon>
        <taxon>fabids</taxon>
        <taxon>Fagales</taxon>
        <taxon>Juglandaceae</taxon>
        <taxon>Carya</taxon>
    </lineage>
</organism>
<dbReference type="Pfam" id="PF01657">
    <property type="entry name" value="Stress-antifung"/>
    <property type="match status" value="1"/>
</dbReference>
<dbReference type="PROSITE" id="PS51473">
    <property type="entry name" value="GNK2"/>
    <property type="match status" value="1"/>
</dbReference>
<dbReference type="CDD" id="cd23509">
    <property type="entry name" value="Gnk2-like"/>
    <property type="match status" value="1"/>
</dbReference>
<accession>A0A922F766</accession>
<evidence type="ECO:0000256" key="2">
    <source>
        <dbReference type="ARBA" id="ARBA00022737"/>
    </source>
</evidence>
<evidence type="ECO:0000256" key="1">
    <source>
        <dbReference type="ARBA" id="ARBA00022729"/>
    </source>
</evidence>
<feature type="compositionally biased region" description="Pro residues" evidence="3">
    <location>
        <begin position="121"/>
        <end position="140"/>
    </location>
</feature>
<evidence type="ECO:0000313" key="5">
    <source>
        <dbReference type="EMBL" id="KAG6717313.1"/>
    </source>
</evidence>
<evidence type="ECO:0000256" key="3">
    <source>
        <dbReference type="SAM" id="MobiDB-lite"/>
    </source>
</evidence>
<gene>
    <name evidence="5" type="ORF">I3842_04G092500</name>
</gene>
<keyword evidence="2" id="KW-0677">Repeat</keyword>
<dbReference type="FunFam" id="3.30.430.20:FF:000002">
    <property type="entry name" value="Cysteine-rich receptor-like protein kinase 10"/>
    <property type="match status" value="1"/>
</dbReference>
<feature type="region of interest" description="Disordered" evidence="3">
    <location>
        <begin position="118"/>
        <end position="151"/>
    </location>
</feature>
<sequence length="151" mass="16307">MEMQPTFAFYNANLQNASDIEGFNVVLRRLLDRLIKRAALGNSTRKFALGNEDAPNFQTIYALSECTPDLASIDCNNCLQGLVGSISQCCNGKQGAKIVTPSCDLKYDTFSFYDPVAASPTPSPLPPPRAQPVLPPPLQLLPPTQGTYGGQ</sequence>
<dbReference type="InterPro" id="IPR050581">
    <property type="entry name" value="CRR_secretory_protein"/>
</dbReference>